<dbReference type="PROSITE" id="PS50865">
    <property type="entry name" value="ZF_MYND_2"/>
    <property type="match status" value="1"/>
</dbReference>
<evidence type="ECO:0000256" key="3">
    <source>
        <dbReference type="ARBA" id="ARBA00022528"/>
    </source>
</evidence>
<evidence type="ECO:0000259" key="19">
    <source>
        <dbReference type="PROSITE" id="PS50865"/>
    </source>
</evidence>
<dbReference type="EMBL" id="FNXT01001144">
    <property type="protein sequence ID" value="SZX72620.1"/>
    <property type="molecule type" value="Genomic_DNA"/>
</dbReference>
<evidence type="ECO:0000256" key="7">
    <source>
        <dbReference type="ARBA" id="ARBA00022723"/>
    </source>
</evidence>
<comment type="similarity">
    <text evidence="2">Belongs to the polyprenol kinase family.</text>
</comment>
<dbReference type="Proteomes" id="UP000256970">
    <property type="component" value="Unassembled WGS sequence"/>
</dbReference>
<dbReference type="GO" id="GO:0010276">
    <property type="term" value="F:phytol kinase activity"/>
    <property type="evidence" value="ECO:0007669"/>
    <property type="project" value="UniProtKB-EC"/>
</dbReference>
<keyword evidence="13" id="KW-0472">Membrane</keyword>
<dbReference type="PANTHER" id="PTHR32523:SF8">
    <property type="entry name" value="DOLICHOL KINASE"/>
    <property type="match status" value="1"/>
</dbReference>
<keyword evidence="7" id="KW-0479">Metal-binding</keyword>
<feature type="region of interest" description="Disordered" evidence="18">
    <location>
        <begin position="223"/>
        <end position="248"/>
    </location>
</feature>
<keyword evidence="6" id="KW-0812">Transmembrane</keyword>
<feature type="compositionally biased region" description="Low complexity" evidence="18">
    <location>
        <begin position="226"/>
        <end position="248"/>
    </location>
</feature>
<dbReference type="SUPFAM" id="SSF144232">
    <property type="entry name" value="HIT/MYND zinc finger-like"/>
    <property type="match status" value="1"/>
</dbReference>
<dbReference type="GO" id="GO:0008270">
    <property type="term" value="F:zinc ion binding"/>
    <property type="evidence" value="ECO:0007669"/>
    <property type="project" value="UniProtKB-KW"/>
</dbReference>
<dbReference type="AlphaFoldDB" id="A0A383W5X3"/>
<organism evidence="20 21">
    <name type="scientific">Tetradesmus obliquus</name>
    <name type="common">Green alga</name>
    <name type="synonym">Acutodesmus obliquus</name>
    <dbReference type="NCBI Taxonomy" id="3088"/>
    <lineage>
        <taxon>Eukaryota</taxon>
        <taxon>Viridiplantae</taxon>
        <taxon>Chlorophyta</taxon>
        <taxon>core chlorophytes</taxon>
        <taxon>Chlorophyceae</taxon>
        <taxon>CS clade</taxon>
        <taxon>Sphaeropleales</taxon>
        <taxon>Scenedesmaceae</taxon>
        <taxon>Tetradesmus</taxon>
    </lineage>
</organism>
<evidence type="ECO:0000256" key="11">
    <source>
        <dbReference type="ARBA" id="ARBA00022946"/>
    </source>
</evidence>
<comment type="subcellular location">
    <subcellularLocation>
        <location evidence="1">Plastid</location>
        <location evidence="1">Chloroplast membrane</location>
        <topology evidence="1">Multi-pass membrane protein</topology>
    </subcellularLocation>
</comment>
<protein>
    <recommendedName>
        <fullName evidence="15">phytol kinase</fullName>
        <ecNumber evidence="15">2.7.1.182</ecNumber>
    </recommendedName>
</protein>
<evidence type="ECO:0000256" key="18">
    <source>
        <dbReference type="SAM" id="MobiDB-lite"/>
    </source>
</evidence>
<keyword evidence="10" id="KW-0862">Zinc</keyword>
<evidence type="ECO:0000313" key="20">
    <source>
        <dbReference type="EMBL" id="SZX72620.1"/>
    </source>
</evidence>
<evidence type="ECO:0000256" key="13">
    <source>
        <dbReference type="ARBA" id="ARBA00023136"/>
    </source>
</evidence>
<evidence type="ECO:0000313" key="21">
    <source>
        <dbReference type="Proteomes" id="UP000256970"/>
    </source>
</evidence>
<keyword evidence="21" id="KW-1185">Reference proteome</keyword>
<comment type="pathway">
    <text evidence="14">Cofactor biosynthesis; tocopherol biosynthesis.</text>
</comment>
<evidence type="ECO:0000256" key="8">
    <source>
        <dbReference type="ARBA" id="ARBA00022771"/>
    </source>
</evidence>
<keyword evidence="5" id="KW-0808">Transferase</keyword>
<name>A0A383W5X3_TETOB</name>
<evidence type="ECO:0000256" key="6">
    <source>
        <dbReference type="ARBA" id="ARBA00022692"/>
    </source>
</evidence>
<dbReference type="InterPro" id="IPR039606">
    <property type="entry name" value="Phytol/farnesol_kinase"/>
</dbReference>
<evidence type="ECO:0000256" key="4">
    <source>
        <dbReference type="ARBA" id="ARBA00022640"/>
    </source>
</evidence>
<gene>
    <name evidence="20" type="ORF">BQ4739_LOCUS12779</name>
</gene>
<evidence type="ECO:0000256" key="17">
    <source>
        <dbReference type="PROSITE-ProRule" id="PRU00134"/>
    </source>
</evidence>
<evidence type="ECO:0000256" key="10">
    <source>
        <dbReference type="ARBA" id="ARBA00022833"/>
    </source>
</evidence>
<keyword evidence="9" id="KW-0418">Kinase</keyword>
<evidence type="ECO:0000256" key="9">
    <source>
        <dbReference type="ARBA" id="ARBA00022777"/>
    </source>
</evidence>
<dbReference type="Gene3D" id="6.10.140.2220">
    <property type="match status" value="1"/>
</dbReference>
<evidence type="ECO:0000256" key="14">
    <source>
        <dbReference type="ARBA" id="ARBA00024015"/>
    </source>
</evidence>
<comment type="catalytic activity">
    <reaction evidence="16">
        <text>phytol + CTP = phytyl phosphate + CDP + H(+)</text>
        <dbReference type="Rhea" id="RHEA:38055"/>
        <dbReference type="ChEBI" id="CHEBI:15378"/>
        <dbReference type="ChEBI" id="CHEBI:17327"/>
        <dbReference type="ChEBI" id="CHEBI:37563"/>
        <dbReference type="ChEBI" id="CHEBI:58069"/>
        <dbReference type="ChEBI" id="CHEBI:75483"/>
        <dbReference type="EC" id="2.7.1.182"/>
    </reaction>
</comment>
<keyword evidence="12" id="KW-1133">Transmembrane helix</keyword>
<dbReference type="Pfam" id="PF01753">
    <property type="entry name" value="zf-MYND"/>
    <property type="match status" value="1"/>
</dbReference>
<dbReference type="GO" id="GO:0016020">
    <property type="term" value="C:membrane"/>
    <property type="evidence" value="ECO:0007669"/>
    <property type="project" value="UniProtKB-SubCell"/>
</dbReference>
<keyword evidence="4" id="KW-0934">Plastid</keyword>
<evidence type="ECO:0000256" key="15">
    <source>
        <dbReference type="ARBA" id="ARBA00039024"/>
    </source>
</evidence>
<evidence type="ECO:0000256" key="1">
    <source>
        <dbReference type="ARBA" id="ARBA00004508"/>
    </source>
</evidence>
<dbReference type="PANTHER" id="PTHR32523">
    <property type="entry name" value="PHYTOL KINASE 1, CHLOROPLASTIC"/>
    <property type="match status" value="1"/>
</dbReference>
<keyword evidence="8 17" id="KW-0863">Zinc-finger</keyword>
<sequence length="368" mass="37804">MLAPAVGAVLQSEASLADTAAVAGLASALTSLVKRTVHYMKAAASMQQRQQGQQQQQRSPEAIVHRAAEYFLAAVPAIVQTLLPETALHHTAAFAATTTTSSSSQVCASSVLLAVVLARSIVQLAGAMEAAEPQLLFVSLMARPEFHERWGVESSGSVDLMHVGHVPSGQFGSSVEGQWQQAWQQCVLSVTANVWGIITSPSCAAAAAAAAAAGGDITAGHTSSNAASSSCTETGTAGASSSSGSGSSSLPVQWRYLLNLEQLNPRWAAAAAEYEAAVQTLRPGAQMGQQYAAALQLCKALEAAAPLPAMCNNLGCENLAGVSEAAAASKRCAGCRCRYCSAACQAADWRRHKHACRCMAAAAAESCG</sequence>
<feature type="domain" description="MYND-type" evidence="19">
    <location>
        <begin position="311"/>
        <end position="356"/>
    </location>
</feature>
<keyword evidence="11" id="KW-0809">Transit peptide</keyword>
<evidence type="ECO:0000256" key="12">
    <source>
        <dbReference type="ARBA" id="ARBA00022989"/>
    </source>
</evidence>
<dbReference type="GO" id="GO:0009507">
    <property type="term" value="C:chloroplast"/>
    <property type="evidence" value="ECO:0007669"/>
    <property type="project" value="UniProtKB-SubCell"/>
</dbReference>
<evidence type="ECO:0000256" key="16">
    <source>
        <dbReference type="ARBA" id="ARBA00048889"/>
    </source>
</evidence>
<proteinExistence type="inferred from homology"/>
<accession>A0A383W5X3</accession>
<dbReference type="InterPro" id="IPR002893">
    <property type="entry name" value="Znf_MYND"/>
</dbReference>
<keyword evidence="3" id="KW-0150">Chloroplast</keyword>
<reference evidence="20 21" key="1">
    <citation type="submission" date="2016-10" db="EMBL/GenBank/DDBJ databases">
        <authorList>
            <person name="Cai Z."/>
        </authorList>
    </citation>
    <scope>NUCLEOTIDE SEQUENCE [LARGE SCALE GENOMIC DNA]</scope>
</reference>
<evidence type="ECO:0000256" key="5">
    <source>
        <dbReference type="ARBA" id="ARBA00022679"/>
    </source>
</evidence>
<dbReference type="EC" id="2.7.1.182" evidence="15"/>
<evidence type="ECO:0000256" key="2">
    <source>
        <dbReference type="ARBA" id="ARBA00010794"/>
    </source>
</evidence>